<sequence>MQFKSIKFFFAMFLVFLFPEFSQSANFSDITSTNLPAILDYSIGAVAVDIENDGDFDIFVANNGQDRLLLNNGSGVFSDSTSTRLPQDTDDSHGAAAGDVDGDGDIDIFVANNGINKLLINNGAGVFTNLGTTWLPQVTRFYTSEAFGDIDGDGDLDLVVSASSLSKSNAIRVLINNSMTNFVDETSSRLIGSNSLVTQKLILADFDRDGDLDILAINSLEQPNRLLRNGGTGIFTEDTTGIIPSDTNSSNSAALADIDNDGKIDYIFIANDGGQQNRLYVFNSSTSKFEDNTSTKLPVDSDYSFDAAFGDLDKDGDLDIVVANGEGSGTANKVYMNDGTGNFTIAAPAFFPQGTDFSAAVLIKNFDGNAGNEVFIANEFYQQNRLYSAEEIPTAITLSSFIAEIRGGKVVLKWETGTEIDNISFNILRSEKEDGNYVRINRRLIPAISSATSGASYEFKDRNAKPGRTFFYKLEDINRNGKSTLHGPESVTVNFKKKGKK</sequence>
<name>A0A1F7SGH2_9BACT</name>
<evidence type="ECO:0000256" key="2">
    <source>
        <dbReference type="SAM" id="SignalP"/>
    </source>
</evidence>
<dbReference type="InterPro" id="IPR028994">
    <property type="entry name" value="Integrin_alpha_N"/>
</dbReference>
<proteinExistence type="predicted"/>
<dbReference type="Proteomes" id="UP000178082">
    <property type="component" value="Unassembled WGS sequence"/>
</dbReference>
<accession>A0A1F7SGH2</accession>
<reference evidence="3 4" key="1">
    <citation type="journal article" date="2016" name="Nat. Commun.">
        <title>Thousands of microbial genomes shed light on interconnected biogeochemical processes in an aquifer system.</title>
        <authorList>
            <person name="Anantharaman K."/>
            <person name="Brown C.T."/>
            <person name="Hug L.A."/>
            <person name="Sharon I."/>
            <person name="Castelle C.J."/>
            <person name="Probst A.J."/>
            <person name="Thomas B.C."/>
            <person name="Singh A."/>
            <person name="Wilkins M.J."/>
            <person name="Karaoz U."/>
            <person name="Brodie E.L."/>
            <person name="Williams K.H."/>
            <person name="Hubbard S.S."/>
            <person name="Banfield J.F."/>
        </authorList>
    </citation>
    <scope>NUCLEOTIDE SEQUENCE [LARGE SCALE GENOMIC DNA]</scope>
</reference>
<dbReference type="Gene3D" id="2.60.40.10">
    <property type="entry name" value="Immunoglobulins"/>
    <property type="match status" value="1"/>
</dbReference>
<dbReference type="Pfam" id="PF13517">
    <property type="entry name" value="FG-GAP_3"/>
    <property type="match status" value="3"/>
</dbReference>
<protein>
    <recommendedName>
        <fullName evidence="5">Fibronectin type-III domain-containing protein</fullName>
    </recommendedName>
</protein>
<dbReference type="PANTHER" id="PTHR46580">
    <property type="entry name" value="SENSOR KINASE-RELATED"/>
    <property type="match status" value="1"/>
</dbReference>
<dbReference type="InterPro" id="IPR013517">
    <property type="entry name" value="FG-GAP"/>
</dbReference>
<feature type="signal peptide" evidence="2">
    <location>
        <begin position="1"/>
        <end position="24"/>
    </location>
</feature>
<evidence type="ECO:0008006" key="5">
    <source>
        <dbReference type="Google" id="ProtNLM"/>
    </source>
</evidence>
<dbReference type="EMBL" id="MGDI01000029">
    <property type="protein sequence ID" value="OGL52841.1"/>
    <property type="molecule type" value="Genomic_DNA"/>
</dbReference>
<keyword evidence="1 2" id="KW-0732">Signal</keyword>
<organism evidence="3 4">
    <name type="scientific">Candidatus Schekmanbacteria bacterium RIFCSPLOWO2_12_FULL_38_15</name>
    <dbReference type="NCBI Taxonomy" id="1817883"/>
    <lineage>
        <taxon>Bacteria</taxon>
        <taxon>Candidatus Schekmaniibacteriota</taxon>
    </lineage>
</organism>
<comment type="caution">
    <text evidence="3">The sequence shown here is derived from an EMBL/GenBank/DDBJ whole genome shotgun (WGS) entry which is preliminary data.</text>
</comment>
<dbReference type="InterPro" id="IPR013783">
    <property type="entry name" value="Ig-like_fold"/>
</dbReference>
<evidence type="ECO:0000313" key="4">
    <source>
        <dbReference type="Proteomes" id="UP000178082"/>
    </source>
</evidence>
<evidence type="ECO:0000256" key="1">
    <source>
        <dbReference type="ARBA" id="ARBA00022729"/>
    </source>
</evidence>
<dbReference type="STRING" id="1817883.A3G31_00385"/>
<gene>
    <name evidence="3" type="ORF">A3G31_00385</name>
</gene>
<dbReference type="SUPFAM" id="SSF69318">
    <property type="entry name" value="Integrin alpha N-terminal domain"/>
    <property type="match status" value="1"/>
</dbReference>
<feature type="chain" id="PRO_5009532386" description="Fibronectin type-III domain-containing protein" evidence="2">
    <location>
        <begin position="25"/>
        <end position="501"/>
    </location>
</feature>
<dbReference type="AlphaFoldDB" id="A0A1F7SGH2"/>
<dbReference type="Gene3D" id="2.130.10.130">
    <property type="entry name" value="Integrin alpha, N-terminal"/>
    <property type="match status" value="2"/>
</dbReference>
<dbReference type="PANTHER" id="PTHR46580:SF4">
    <property type="entry name" value="ATP_GTP-BINDING PROTEIN"/>
    <property type="match status" value="1"/>
</dbReference>
<evidence type="ECO:0000313" key="3">
    <source>
        <dbReference type="EMBL" id="OGL52841.1"/>
    </source>
</evidence>